<dbReference type="PROSITE" id="PS00892">
    <property type="entry name" value="HIT_1"/>
    <property type="match status" value="1"/>
</dbReference>
<dbReference type="Pfam" id="PF01230">
    <property type="entry name" value="HIT"/>
    <property type="match status" value="1"/>
</dbReference>
<dbReference type="RefSeq" id="WP_194562735.1">
    <property type="nucleotide sequence ID" value="NZ_JADKPV010000003.1"/>
</dbReference>
<feature type="active site" description="Tele-AMP-histidine intermediate" evidence="1">
    <location>
        <position position="99"/>
    </location>
</feature>
<evidence type="ECO:0000256" key="1">
    <source>
        <dbReference type="PIRSR" id="PIRSR601310-1"/>
    </source>
</evidence>
<proteinExistence type="predicted"/>
<dbReference type="PROSITE" id="PS51084">
    <property type="entry name" value="HIT_2"/>
    <property type="match status" value="1"/>
</dbReference>
<sequence length="139" mass="15911">MVSCIFCNIINGTIPSEKVYEDEHVYAFMDITPVAKGHLLLIPKVHRENVYDMTEDEAAHLFRAVPKIANALKAEFQPAGMNLLQNNGSHAGQTVYHFHLHFIPRYDEKDGFDWTWNPQVDTFTPEVLGDLASQLRERL</sequence>
<name>A0A8J7GLS0_9BACL</name>
<comment type="caution">
    <text evidence="5">The sequence shown here is derived from an EMBL/GenBank/DDBJ whole genome shotgun (WGS) entry which is preliminary data.</text>
</comment>
<evidence type="ECO:0000313" key="6">
    <source>
        <dbReference type="Proteomes" id="UP000622653"/>
    </source>
</evidence>
<evidence type="ECO:0000256" key="2">
    <source>
        <dbReference type="PIRSR" id="PIRSR601310-3"/>
    </source>
</evidence>
<reference evidence="5" key="1">
    <citation type="submission" date="2020-11" db="EMBL/GenBank/DDBJ databases">
        <title>Multidrug resistant novel bacterium Savagea serpentis sp. nov., isolated from the scats of a vine snake (Ahaetulla nasuta).</title>
        <authorList>
            <person name="Venkata Ramana V."/>
            <person name="Vikas Patil S."/>
            <person name="Yogita Lugani V."/>
        </authorList>
    </citation>
    <scope>NUCLEOTIDE SEQUENCE</scope>
    <source>
        <strain evidence="5">SN6</strain>
    </source>
</reference>
<dbReference type="InterPro" id="IPR036265">
    <property type="entry name" value="HIT-like_sf"/>
</dbReference>
<dbReference type="SUPFAM" id="SSF54197">
    <property type="entry name" value="HIT-like"/>
    <property type="match status" value="1"/>
</dbReference>
<dbReference type="Proteomes" id="UP000622653">
    <property type="component" value="Unassembled WGS sequence"/>
</dbReference>
<dbReference type="InterPro" id="IPR039384">
    <property type="entry name" value="HINT"/>
</dbReference>
<evidence type="ECO:0000313" key="5">
    <source>
        <dbReference type="EMBL" id="MBF4501248.1"/>
    </source>
</evidence>
<evidence type="ECO:0000259" key="4">
    <source>
        <dbReference type="PROSITE" id="PS51084"/>
    </source>
</evidence>
<dbReference type="PRINTS" id="PR00332">
    <property type="entry name" value="HISTRIAD"/>
</dbReference>
<feature type="short sequence motif" description="Histidine triad motif" evidence="2 3">
    <location>
        <begin position="97"/>
        <end position="101"/>
    </location>
</feature>
<dbReference type="PANTHER" id="PTHR46648">
    <property type="entry name" value="HIT FAMILY PROTEIN 1"/>
    <property type="match status" value="1"/>
</dbReference>
<feature type="domain" description="HIT" evidence="4">
    <location>
        <begin position="5"/>
        <end position="114"/>
    </location>
</feature>
<dbReference type="EMBL" id="JADKPV010000003">
    <property type="protein sequence ID" value="MBF4501248.1"/>
    <property type="molecule type" value="Genomic_DNA"/>
</dbReference>
<dbReference type="GO" id="GO:0009117">
    <property type="term" value="P:nucleotide metabolic process"/>
    <property type="evidence" value="ECO:0007669"/>
    <property type="project" value="TreeGrafter"/>
</dbReference>
<dbReference type="InterPro" id="IPR001310">
    <property type="entry name" value="Histidine_triad_HIT"/>
</dbReference>
<keyword evidence="6" id="KW-1185">Reference proteome</keyword>
<dbReference type="InterPro" id="IPR019808">
    <property type="entry name" value="Histidine_triad_CS"/>
</dbReference>
<dbReference type="Gene3D" id="3.30.428.10">
    <property type="entry name" value="HIT-like"/>
    <property type="match status" value="1"/>
</dbReference>
<dbReference type="AlphaFoldDB" id="A0A8J7GLS0"/>
<evidence type="ECO:0000256" key="3">
    <source>
        <dbReference type="PROSITE-ProRule" id="PRU00464"/>
    </source>
</evidence>
<dbReference type="CDD" id="cd01277">
    <property type="entry name" value="HINT_subgroup"/>
    <property type="match status" value="1"/>
</dbReference>
<organism evidence="5 6">
    <name type="scientific">Savagea serpentis</name>
    <dbReference type="NCBI Taxonomy" id="2785297"/>
    <lineage>
        <taxon>Bacteria</taxon>
        <taxon>Bacillati</taxon>
        <taxon>Bacillota</taxon>
        <taxon>Bacilli</taxon>
        <taxon>Bacillales</taxon>
        <taxon>Caryophanaceae</taxon>
        <taxon>Savagea</taxon>
    </lineage>
</organism>
<dbReference type="InterPro" id="IPR011146">
    <property type="entry name" value="HIT-like"/>
</dbReference>
<accession>A0A8J7GLS0</accession>
<gene>
    <name evidence="5" type="ORF">IRY55_07730</name>
</gene>
<dbReference type="FunFam" id="3.30.428.10:FF:000007">
    <property type="entry name" value="HIT family protein"/>
    <property type="match status" value="1"/>
</dbReference>
<protein>
    <submittedName>
        <fullName evidence="5">HIT family protein</fullName>
    </submittedName>
</protein>
<dbReference type="PANTHER" id="PTHR46648:SF1">
    <property type="entry name" value="ADENOSINE 5'-MONOPHOSPHORAMIDASE HNT1"/>
    <property type="match status" value="1"/>
</dbReference>
<dbReference type="GO" id="GO:0003824">
    <property type="term" value="F:catalytic activity"/>
    <property type="evidence" value="ECO:0007669"/>
    <property type="project" value="InterPro"/>
</dbReference>